<keyword evidence="18" id="KW-1185">Reference proteome</keyword>
<evidence type="ECO:0000256" key="2">
    <source>
        <dbReference type="ARBA" id="ARBA00004760"/>
    </source>
</evidence>
<comment type="subcellular location">
    <subcellularLocation>
        <location evidence="1">Golgi apparatus membrane</location>
        <topology evidence="1">Multi-pass membrane protein</topology>
    </subcellularLocation>
</comment>
<dbReference type="Pfam" id="PF13506">
    <property type="entry name" value="Glyco_transf_21"/>
    <property type="match status" value="1"/>
</dbReference>
<dbReference type="UniPathway" id="UPA00222"/>
<keyword evidence="10 16" id="KW-1133">Transmembrane helix</keyword>
<comment type="catalytic activity">
    <reaction evidence="15">
        <text>N-(9Z-octadecenoyl)-sphing-4-enine + UDP-alpha-D-xylose = beta-D-xylosyl-(1&lt;-&gt;1')-N-(9Z-octadecenoyl)-sphing-4-enine + UDP + H(+)</text>
        <dbReference type="Rhea" id="RHEA:70247"/>
        <dbReference type="ChEBI" id="CHEBI:15378"/>
        <dbReference type="ChEBI" id="CHEBI:57632"/>
        <dbReference type="ChEBI" id="CHEBI:58223"/>
        <dbReference type="ChEBI" id="CHEBI:77996"/>
        <dbReference type="ChEBI" id="CHEBI:189081"/>
    </reaction>
    <physiologicalReaction direction="left-to-right" evidence="15">
        <dbReference type="Rhea" id="RHEA:70248"/>
    </physiologicalReaction>
</comment>
<feature type="signal peptide" evidence="17">
    <location>
        <begin position="1"/>
        <end position="17"/>
    </location>
</feature>
<protein>
    <recommendedName>
        <fullName evidence="5">ceramide glucosyltransferase</fullName>
        <ecNumber evidence="5">2.4.1.80</ecNumber>
    </recommendedName>
</protein>
<dbReference type="Gene3D" id="3.90.550.10">
    <property type="entry name" value="Spore Coat Polysaccharide Biosynthesis Protein SpsA, Chain A"/>
    <property type="match status" value="1"/>
</dbReference>
<dbReference type="EC" id="2.4.1.80" evidence="5"/>
<comment type="pathway">
    <text evidence="3">Sphingolipid metabolism.</text>
</comment>
<keyword evidence="17" id="KW-0732">Signal</keyword>
<feature type="transmembrane region" description="Helical" evidence="16">
    <location>
        <begin position="447"/>
        <end position="466"/>
    </location>
</feature>
<dbReference type="CDD" id="cd02520">
    <property type="entry name" value="Glucosylceramide_synthase"/>
    <property type="match status" value="1"/>
</dbReference>
<evidence type="ECO:0000256" key="15">
    <source>
        <dbReference type="ARBA" id="ARBA00048104"/>
    </source>
</evidence>
<dbReference type="AlphaFoldDB" id="A0A0K0EMZ9"/>
<dbReference type="WBParaSite" id="TCONS_00002036.p1">
    <property type="protein sequence ID" value="TCONS_00002036.p1"/>
    <property type="gene ID" value="XLOC_001935"/>
</dbReference>
<feature type="chain" id="PRO_5005328487" description="ceramide glucosyltransferase" evidence="17">
    <location>
        <begin position="18"/>
        <end position="526"/>
    </location>
</feature>
<dbReference type="WBParaSite" id="SSTP_0001083700.1">
    <property type="protein sequence ID" value="SSTP_0001083700.1"/>
    <property type="gene ID" value="SSTP_0001083700"/>
</dbReference>
<accession>A0A0K0EMZ9</accession>
<evidence type="ECO:0000256" key="16">
    <source>
        <dbReference type="SAM" id="Phobius"/>
    </source>
</evidence>
<dbReference type="PANTHER" id="PTHR12726:SF0">
    <property type="entry name" value="CERAMIDE GLUCOSYLTRANSFERASE"/>
    <property type="match status" value="1"/>
</dbReference>
<evidence type="ECO:0000256" key="8">
    <source>
        <dbReference type="ARBA" id="ARBA00022679"/>
    </source>
</evidence>
<evidence type="ECO:0000256" key="4">
    <source>
        <dbReference type="ARBA" id="ARBA00006739"/>
    </source>
</evidence>
<evidence type="ECO:0000256" key="3">
    <source>
        <dbReference type="ARBA" id="ARBA00004991"/>
    </source>
</evidence>
<reference evidence="19" key="1">
    <citation type="submission" date="2015-08" db="UniProtKB">
        <authorList>
            <consortium name="WormBaseParasite"/>
        </authorList>
    </citation>
    <scope>IDENTIFICATION</scope>
</reference>
<evidence type="ECO:0000256" key="1">
    <source>
        <dbReference type="ARBA" id="ARBA00004653"/>
    </source>
</evidence>
<keyword evidence="11" id="KW-0333">Golgi apparatus</keyword>
<evidence type="ECO:0000256" key="6">
    <source>
        <dbReference type="ARBA" id="ARBA00022516"/>
    </source>
</evidence>
<dbReference type="FunFam" id="3.90.550.10:FF:000041">
    <property type="entry name" value="UDP-glucose ceramide glucosyltransferase"/>
    <property type="match status" value="1"/>
</dbReference>
<dbReference type="SUPFAM" id="SSF53448">
    <property type="entry name" value="Nucleotide-diphospho-sugar transferases"/>
    <property type="match status" value="1"/>
</dbReference>
<evidence type="ECO:0000256" key="14">
    <source>
        <dbReference type="ARBA" id="ARBA00047869"/>
    </source>
</evidence>
<keyword evidence="9 16" id="KW-0812">Transmembrane</keyword>
<name>A0A0K0EMZ9_STRER</name>
<dbReference type="STRING" id="6248.A0A0K0EMZ9"/>
<comment type="catalytic activity">
    <reaction evidence="14">
        <text>UDP-alpha-D-xylose + an N-acylsphing-4-enine = a beta-D-xylosyl-(1&lt;-&gt;1')-N-acylsphing-4-enine + UDP + H(+)</text>
        <dbReference type="Rhea" id="RHEA:70243"/>
        <dbReference type="ChEBI" id="CHEBI:15378"/>
        <dbReference type="ChEBI" id="CHEBI:52639"/>
        <dbReference type="ChEBI" id="CHEBI:57632"/>
        <dbReference type="ChEBI" id="CHEBI:58223"/>
        <dbReference type="ChEBI" id="CHEBI:189068"/>
    </reaction>
    <physiologicalReaction direction="left-to-right" evidence="14">
        <dbReference type="Rhea" id="RHEA:70244"/>
    </physiologicalReaction>
</comment>
<evidence type="ECO:0000256" key="12">
    <source>
        <dbReference type="ARBA" id="ARBA00023098"/>
    </source>
</evidence>
<dbReference type="PANTHER" id="PTHR12726">
    <property type="entry name" value="CERAMIDE GLUCOSYLTRANSFERASE"/>
    <property type="match status" value="1"/>
</dbReference>
<evidence type="ECO:0000256" key="10">
    <source>
        <dbReference type="ARBA" id="ARBA00022989"/>
    </source>
</evidence>
<feature type="transmembrane region" description="Helical" evidence="16">
    <location>
        <begin position="478"/>
        <end position="497"/>
    </location>
</feature>
<evidence type="ECO:0000256" key="7">
    <source>
        <dbReference type="ARBA" id="ARBA00022676"/>
    </source>
</evidence>
<evidence type="ECO:0000256" key="9">
    <source>
        <dbReference type="ARBA" id="ARBA00022692"/>
    </source>
</evidence>
<dbReference type="InterPro" id="IPR029044">
    <property type="entry name" value="Nucleotide-diphossugar_trans"/>
</dbReference>
<keyword evidence="6" id="KW-0444">Lipid biosynthesis</keyword>
<dbReference type="Proteomes" id="UP000035681">
    <property type="component" value="Unplaced"/>
</dbReference>
<evidence type="ECO:0000256" key="17">
    <source>
        <dbReference type="SAM" id="SignalP"/>
    </source>
</evidence>
<organism evidence="19">
    <name type="scientific">Strongyloides stercoralis</name>
    <name type="common">Threadworm</name>
    <dbReference type="NCBI Taxonomy" id="6248"/>
    <lineage>
        <taxon>Eukaryota</taxon>
        <taxon>Metazoa</taxon>
        <taxon>Ecdysozoa</taxon>
        <taxon>Nematoda</taxon>
        <taxon>Chromadorea</taxon>
        <taxon>Rhabditida</taxon>
        <taxon>Tylenchina</taxon>
        <taxon>Panagrolaimomorpha</taxon>
        <taxon>Strongyloidoidea</taxon>
        <taxon>Strongyloididae</taxon>
        <taxon>Strongyloides</taxon>
    </lineage>
</organism>
<evidence type="ECO:0000313" key="19">
    <source>
        <dbReference type="WBParaSite" id="SSTP_0001083700.1"/>
    </source>
</evidence>
<dbReference type="GO" id="GO:0008120">
    <property type="term" value="F:ceramide glucosyltransferase activity"/>
    <property type="evidence" value="ECO:0007669"/>
    <property type="project" value="UniProtKB-EC"/>
</dbReference>
<dbReference type="GO" id="GO:0006679">
    <property type="term" value="P:glucosylceramide biosynthetic process"/>
    <property type="evidence" value="ECO:0007669"/>
    <property type="project" value="TreeGrafter"/>
</dbReference>
<evidence type="ECO:0000256" key="11">
    <source>
        <dbReference type="ARBA" id="ARBA00023034"/>
    </source>
</evidence>
<comment type="pathway">
    <text evidence="2">Lipid metabolism; sphingolipid metabolism.</text>
</comment>
<keyword evidence="12" id="KW-0443">Lipid metabolism</keyword>
<evidence type="ECO:0000256" key="5">
    <source>
        <dbReference type="ARBA" id="ARBA00012699"/>
    </source>
</evidence>
<comment type="similarity">
    <text evidence="4">Belongs to the glycosyltransferase 2 family.</text>
</comment>
<sequence>MLTILLSIFILVLSIEGKICNKHIEYRIFGQVIENVKEQKVNCTEDYCTHVTINIHDIFQGFEWGCSSDMNDILSNLLHTLPSLKQEVDIAKGACNNLTTYTGTGDIQNTNYTIYVACNKNNSIRNMKVVDFLQKWDEWMWIKFASNFGALSFVICIWILHIIAHYYGKTHLHKIVTKLKEYPGVSIIKPLVGVDKNLRENLISIFELVYPNYEIIFCLQSKEDEALVIVKDLCNLYSYIPTKIYIGGEKVGSNPKINNMMPGFRDVTNPLILISDANIFMEKYSLTDMVSCMKEDVGLVTQIPFCKNRPGYVAAFEKVFFGTGHARLYLAGNFLEITCSTGMSALLRRSVLDACGGLGNFSQYLAEDYFLGRAFLKKGYKSCISHCPALQNSEPTTIGHFNDRICRWMKLRIAMLFHTFLLEPLQEPILCGLLGGISLNYFFNINILFYILPHLIIWCILDYHLLRTLDISRNQEISFHYFVVLWLLRELTSYPMYIRALLCSKIKWKTGTYRLAWGGKIKKVYE</sequence>
<keyword evidence="7" id="KW-0328">Glycosyltransferase</keyword>
<dbReference type="InterPro" id="IPR025993">
    <property type="entry name" value="Ceramide_glucosylTrfase"/>
</dbReference>
<evidence type="ECO:0000313" key="18">
    <source>
        <dbReference type="Proteomes" id="UP000035681"/>
    </source>
</evidence>
<evidence type="ECO:0000256" key="13">
    <source>
        <dbReference type="ARBA" id="ARBA00023136"/>
    </source>
</evidence>
<proteinExistence type="inferred from homology"/>
<keyword evidence="8" id="KW-0808">Transferase</keyword>
<keyword evidence="13 16" id="KW-0472">Membrane</keyword>
<dbReference type="GO" id="GO:0000139">
    <property type="term" value="C:Golgi membrane"/>
    <property type="evidence" value="ECO:0007669"/>
    <property type="project" value="UniProtKB-SubCell"/>
</dbReference>
<feature type="transmembrane region" description="Helical" evidence="16">
    <location>
        <begin position="148"/>
        <end position="168"/>
    </location>
</feature>